<evidence type="ECO:0000313" key="2">
    <source>
        <dbReference type="EMBL" id="KPE51309.1"/>
    </source>
</evidence>
<evidence type="ECO:0000313" key="3">
    <source>
        <dbReference type="Proteomes" id="UP000037953"/>
    </source>
</evidence>
<evidence type="ECO:0000259" key="1">
    <source>
        <dbReference type="Pfam" id="PF20033"/>
    </source>
</evidence>
<dbReference type="AlphaFoldDB" id="A0A0N1KTW1"/>
<feature type="domain" description="DUF6438" evidence="1">
    <location>
        <begin position="122"/>
        <end position="212"/>
    </location>
</feature>
<proteinExistence type="predicted"/>
<dbReference type="PATRIC" id="fig|253.9.peg.3622"/>
<dbReference type="Pfam" id="PF20033">
    <property type="entry name" value="DUF6438"/>
    <property type="match status" value="1"/>
</dbReference>
<sequence>MFSLKIQGQEKKLQDTWISKNNDVIVIKEKGSRFNILSTLEEEEQLPLNITDDSLSFYSEYTKVGSNKQYLNKYDFFIKSLSKKKLILRPVSELSKEFFGNREEITFIRQKYNIDSSISFEKIVYHTTGCLGTCSIIDLEIDKNRNIYWNGEVLNNKDRSGQFKGQLSEALYDELINILKSSNLKSWSFPKKEGHDGAVTTLILYYNGERKYFKSMFPPTIAQQLIDFLYGLDQKVNVIRTDKKKVLER</sequence>
<protein>
    <recommendedName>
        <fullName evidence="1">DUF6438 domain-containing protein</fullName>
    </recommendedName>
</protein>
<dbReference type="Proteomes" id="UP000037953">
    <property type="component" value="Unassembled WGS sequence"/>
</dbReference>
<reference evidence="3" key="2">
    <citation type="submission" date="2015-09" db="EMBL/GenBank/DDBJ databases">
        <title>Draft genome sequence of a multidrug-resistant Chryseobacterium indologenes isolate from Malaysia.</title>
        <authorList>
            <person name="Yu C.Y."/>
            <person name="Ang G.Y."/>
            <person name="Chan K.-G."/>
        </authorList>
    </citation>
    <scope>NUCLEOTIDE SEQUENCE [LARGE SCALE GENOMIC DNA]</scope>
    <source>
        <strain evidence="3">CI_885</strain>
    </source>
</reference>
<dbReference type="InterPro" id="IPR045497">
    <property type="entry name" value="DUF6438"/>
</dbReference>
<comment type="caution">
    <text evidence="2">The sequence shown here is derived from an EMBL/GenBank/DDBJ whole genome shotgun (WGS) entry which is preliminary data.</text>
</comment>
<name>A0A0N1KTW1_CHRID</name>
<accession>A0A0N1KTW1</accession>
<reference evidence="2 3" key="1">
    <citation type="journal article" date="2015" name="Genom Data">
        <title>Draft genome sequence of a multidrug-resistant Chryseobacterium indologenes isolate from Malaysia.</title>
        <authorList>
            <person name="Yu C.Y."/>
            <person name="Ang G.Y."/>
            <person name="Cheng H.J."/>
            <person name="Cheong Y.M."/>
            <person name="Yin W.F."/>
            <person name="Chan K.G."/>
        </authorList>
    </citation>
    <scope>NUCLEOTIDE SEQUENCE [LARGE SCALE GENOMIC DNA]</scope>
    <source>
        <strain evidence="2 3">CI_885</strain>
    </source>
</reference>
<gene>
    <name evidence="2" type="ORF">AOB46_09170</name>
</gene>
<dbReference type="EMBL" id="LJOD01000005">
    <property type="protein sequence ID" value="KPE51309.1"/>
    <property type="molecule type" value="Genomic_DNA"/>
</dbReference>
<organism evidence="2 3">
    <name type="scientific">Chryseobacterium indologenes</name>
    <name type="common">Flavobacterium indologenes</name>
    <dbReference type="NCBI Taxonomy" id="253"/>
    <lineage>
        <taxon>Bacteria</taxon>
        <taxon>Pseudomonadati</taxon>
        <taxon>Bacteroidota</taxon>
        <taxon>Flavobacteriia</taxon>
        <taxon>Flavobacteriales</taxon>
        <taxon>Weeksellaceae</taxon>
        <taxon>Chryseobacterium group</taxon>
        <taxon>Chryseobacterium</taxon>
    </lineage>
</organism>